<evidence type="ECO:0000256" key="1">
    <source>
        <dbReference type="ARBA" id="ARBA00004141"/>
    </source>
</evidence>
<dbReference type="AlphaFoldDB" id="A0A8S9XGU9"/>
<feature type="transmembrane region" description="Helical" evidence="20">
    <location>
        <begin position="191"/>
        <end position="213"/>
    </location>
</feature>
<keyword evidence="22" id="KW-1185">Reference proteome</keyword>
<dbReference type="InterPro" id="IPR000743">
    <property type="entry name" value="Glyco_hydro_28"/>
</dbReference>
<evidence type="ECO:0000256" key="14">
    <source>
        <dbReference type="ARBA" id="ARBA00023224"/>
    </source>
</evidence>
<dbReference type="EMBL" id="WIXP02000007">
    <property type="protein sequence ID" value="KAF6208222.1"/>
    <property type="molecule type" value="Genomic_DNA"/>
</dbReference>
<dbReference type="GO" id="GO:0045490">
    <property type="term" value="P:pectin catabolic process"/>
    <property type="evidence" value="ECO:0007669"/>
    <property type="project" value="TreeGrafter"/>
</dbReference>
<reference evidence="21" key="1">
    <citation type="journal article" date="2021" name="Mol. Ecol. Resour.">
        <title>Apolygus lucorum genome provides insights into omnivorousness and mesophyll feeding.</title>
        <authorList>
            <person name="Liu Y."/>
            <person name="Liu H."/>
            <person name="Wang H."/>
            <person name="Huang T."/>
            <person name="Liu B."/>
            <person name="Yang B."/>
            <person name="Yin L."/>
            <person name="Li B."/>
            <person name="Zhang Y."/>
            <person name="Zhang S."/>
            <person name="Jiang F."/>
            <person name="Zhang X."/>
            <person name="Ren Y."/>
            <person name="Wang B."/>
            <person name="Wang S."/>
            <person name="Lu Y."/>
            <person name="Wu K."/>
            <person name="Fan W."/>
            <person name="Wang G."/>
        </authorList>
    </citation>
    <scope>NUCLEOTIDE SEQUENCE</scope>
    <source>
        <strain evidence="21">12Hb</strain>
    </source>
</reference>
<keyword evidence="7" id="KW-0732">Signal</keyword>
<keyword evidence="5 20" id="KW-0812">Transmembrane</keyword>
<evidence type="ECO:0000256" key="5">
    <source>
        <dbReference type="ARBA" id="ARBA00022692"/>
    </source>
</evidence>
<name>A0A8S9XGU9_APOLU</name>
<keyword evidence="13" id="KW-0675">Receptor</keyword>
<evidence type="ECO:0000256" key="10">
    <source>
        <dbReference type="ARBA" id="ARBA00022989"/>
    </source>
</evidence>
<evidence type="ECO:0000313" key="21">
    <source>
        <dbReference type="EMBL" id="KAF6208222.1"/>
    </source>
</evidence>
<dbReference type="PANTHER" id="PTHR31884:SF1">
    <property type="entry name" value="POLYGALACTURONASE"/>
    <property type="match status" value="1"/>
</dbReference>
<dbReference type="InterPro" id="IPR006626">
    <property type="entry name" value="PbH1"/>
</dbReference>
<keyword evidence="16" id="KW-0961">Cell wall biogenesis/degradation</keyword>
<evidence type="ECO:0000256" key="13">
    <source>
        <dbReference type="ARBA" id="ARBA00023170"/>
    </source>
</evidence>
<comment type="subcellular location">
    <subcellularLocation>
        <location evidence="1">Membrane</location>
        <topology evidence="1">Multi-pass membrane protein</topology>
    </subcellularLocation>
</comment>
<dbReference type="GO" id="GO:0005576">
    <property type="term" value="C:extracellular region"/>
    <property type="evidence" value="ECO:0007669"/>
    <property type="project" value="TreeGrafter"/>
</dbReference>
<evidence type="ECO:0000256" key="2">
    <source>
        <dbReference type="ARBA" id="ARBA00008834"/>
    </source>
</evidence>
<comment type="catalytic activity">
    <reaction evidence="17">
        <text>(1,4-alpha-D-galacturonosyl)n+m + H2O = (1,4-alpha-D-galacturonosyl)n + (1,4-alpha-D-galacturonosyl)m.</text>
        <dbReference type="EC" id="3.2.1.15"/>
    </reaction>
</comment>
<dbReference type="Pfam" id="PF02949">
    <property type="entry name" value="7tm_6"/>
    <property type="match status" value="1"/>
</dbReference>
<dbReference type="GO" id="GO:0016020">
    <property type="term" value="C:membrane"/>
    <property type="evidence" value="ECO:0007669"/>
    <property type="project" value="UniProtKB-SubCell"/>
</dbReference>
<sequence>MSNDIGHHRGADGSIYETDGCISEAENIKREMLLYMIIPVLIFLFASTVYGLPYISKWLEGMENPYTLAMVNMNLPVPAWYPFPTHAGLGHFTAMAGQALVALSVGVVLITIILLFLTNALRIKFEFRVICYALQTLFTRSTTLFLQMQHDMKDIGNSEHSYQRVIGSCLVDIVVHHRAVSELISIFEKQVFFTCALGYMVGTIGVGLSLVNILEAMKVGNYVSVLTFSMMASMETLLMFTISQIGETITEESVKLRHQVYDIEWHKLDTQNRKILLIFQTAITEPIIVKAGGVINMCLDTFSNNNKSQKVDPDEEESDDLISTSKIISLMGEEGIEIVETSPRDDTDAAKLAFSVDENDVTDSIVNNDEGGVDFVLLDEGRIPATKNKTILYEENNITEEEFEEHRVNKEKARVEKEKDKEEALKGNCHTLCSHLISAKGAMTSRMIAFGGLFFLILQGALGFDVSTMEQLEQAKKTGQKLVTVRNLQVPAGKTLDFQGLPNGTTIEFAGRVTFGYKEWNGPLMIIKGGNFIVKGLKGHVIDGEGQRWWDGLGGITGGKTKPAPFIYMQLENSFVNDLIFKNAPMTVMAINACRNLIMNNIDIDNALGHTKGGHNTDGFDVAHSENVRITNSRVNNQDDCLALSSGKNIVFSNNECRGGHGIAVIGGFDGDNVEDILIKDCKVINNNIGVRVKTILGGKGYVKRVTFDNVELKDVSEIGVVVIGNYYGNNGPKGEPTKGCPITNLVMNNIHGNVLNNGTKHWVYVAEGSDWTWNTNIQGGNRPWQPCKGIPKGLNIECGTNKVG</sequence>
<dbReference type="SMART" id="SM00710">
    <property type="entry name" value="PbH1"/>
    <property type="match status" value="5"/>
</dbReference>
<accession>A0A8S9XGU9</accession>
<comment type="caution">
    <text evidence="21">The sequence shown here is derived from an EMBL/GenBank/DDBJ whole genome shotgun (WGS) entry which is preliminary data.</text>
</comment>
<keyword evidence="9 18" id="KW-0378">Hydrolase</keyword>
<feature type="transmembrane region" description="Helical" evidence="20">
    <location>
        <begin position="33"/>
        <end position="55"/>
    </location>
</feature>
<protein>
    <recommendedName>
        <fullName evidence="3">endo-polygalacturonase</fullName>
        <ecNumber evidence="3">3.2.1.15</ecNumber>
    </recommendedName>
</protein>
<evidence type="ECO:0000256" key="9">
    <source>
        <dbReference type="ARBA" id="ARBA00022801"/>
    </source>
</evidence>
<dbReference type="Pfam" id="PF00295">
    <property type="entry name" value="Glyco_hydro_28"/>
    <property type="match status" value="1"/>
</dbReference>
<keyword evidence="8" id="KW-0677">Repeat</keyword>
<organism evidence="21 22">
    <name type="scientific">Apolygus lucorum</name>
    <name type="common">Small green plant bug</name>
    <name type="synonym">Lygocoris lucorum</name>
    <dbReference type="NCBI Taxonomy" id="248454"/>
    <lineage>
        <taxon>Eukaryota</taxon>
        <taxon>Metazoa</taxon>
        <taxon>Ecdysozoa</taxon>
        <taxon>Arthropoda</taxon>
        <taxon>Hexapoda</taxon>
        <taxon>Insecta</taxon>
        <taxon>Pterygota</taxon>
        <taxon>Neoptera</taxon>
        <taxon>Paraneoptera</taxon>
        <taxon>Hemiptera</taxon>
        <taxon>Heteroptera</taxon>
        <taxon>Panheteroptera</taxon>
        <taxon>Cimicomorpha</taxon>
        <taxon>Miridae</taxon>
        <taxon>Mirini</taxon>
        <taxon>Apolygus</taxon>
    </lineage>
</organism>
<dbReference type="EC" id="3.2.1.15" evidence="3"/>
<dbReference type="GO" id="GO:0005549">
    <property type="term" value="F:odorant binding"/>
    <property type="evidence" value="ECO:0007669"/>
    <property type="project" value="InterPro"/>
</dbReference>
<evidence type="ECO:0000256" key="4">
    <source>
        <dbReference type="ARBA" id="ARBA00022606"/>
    </source>
</evidence>
<dbReference type="InterPro" id="IPR004117">
    <property type="entry name" value="7tm6_olfct_rcpt"/>
</dbReference>
<evidence type="ECO:0000256" key="6">
    <source>
        <dbReference type="ARBA" id="ARBA00022725"/>
    </source>
</evidence>
<evidence type="ECO:0000256" key="16">
    <source>
        <dbReference type="ARBA" id="ARBA00023316"/>
    </source>
</evidence>
<dbReference type="GO" id="GO:0071555">
    <property type="term" value="P:cell wall organization"/>
    <property type="evidence" value="ECO:0007669"/>
    <property type="project" value="UniProtKB-KW"/>
</dbReference>
<evidence type="ECO:0000256" key="18">
    <source>
        <dbReference type="RuleBase" id="RU361169"/>
    </source>
</evidence>
<keyword evidence="19" id="KW-0175">Coiled coil</keyword>
<keyword evidence="6" id="KW-0552">Olfaction</keyword>
<dbReference type="InterPro" id="IPR011050">
    <property type="entry name" value="Pectin_lyase_fold/virulence"/>
</dbReference>
<proteinExistence type="inferred from homology"/>
<evidence type="ECO:0000313" key="22">
    <source>
        <dbReference type="Proteomes" id="UP000466442"/>
    </source>
</evidence>
<dbReference type="InterPro" id="IPR012334">
    <property type="entry name" value="Pectin_lyas_fold"/>
</dbReference>
<dbReference type="Gene3D" id="2.160.20.10">
    <property type="entry name" value="Single-stranded right-handed beta-helix, Pectin lyase-like"/>
    <property type="match status" value="1"/>
</dbReference>
<evidence type="ECO:0000256" key="8">
    <source>
        <dbReference type="ARBA" id="ARBA00022737"/>
    </source>
</evidence>
<comment type="similarity">
    <text evidence="2 18">Belongs to the glycosyl hydrolase 28 family.</text>
</comment>
<keyword evidence="12" id="KW-1015">Disulfide bond</keyword>
<dbReference type="PANTHER" id="PTHR31884">
    <property type="entry name" value="POLYGALACTURONASE"/>
    <property type="match status" value="1"/>
</dbReference>
<evidence type="ECO:0000256" key="12">
    <source>
        <dbReference type="ARBA" id="ARBA00023157"/>
    </source>
</evidence>
<dbReference type="GO" id="GO:0004984">
    <property type="term" value="F:olfactory receptor activity"/>
    <property type="evidence" value="ECO:0007669"/>
    <property type="project" value="InterPro"/>
</dbReference>
<dbReference type="GO" id="GO:0004650">
    <property type="term" value="F:polygalacturonase activity"/>
    <property type="evidence" value="ECO:0007669"/>
    <property type="project" value="UniProtKB-EC"/>
</dbReference>
<evidence type="ECO:0000256" key="7">
    <source>
        <dbReference type="ARBA" id="ARBA00022729"/>
    </source>
</evidence>
<feature type="transmembrane region" description="Helical" evidence="20">
    <location>
        <begin position="99"/>
        <end position="118"/>
    </location>
</feature>
<evidence type="ECO:0000256" key="19">
    <source>
        <dbReference type="SAM" id="Coils"/>
    </source>
</evidence>
<keyword evidence="15 18" id="KW-0326">Glycosidase</keyword>
<dbReference type="Proteomes" id="UP000466442">
    <property type="component" value="Unassembled WGS sequence"/>
</dbReference>
<feature type="coiled-coil region" evidence="19">
    <location>
        <begin position="396"/>
        <end position="428"/>
    </location>
</feature>
<keyword evidence="14" id="KW-0807">Transducer</keyword>
<dbReference type="InterPro" id="IPR050434">
    <property type="entry name" value="Glycosyl_hydrlase_28"/>
</dbReference>
<keyword evidence="4" id="KW-0716">Sensory transduction</keyword>
<dbReference type="OrthoDB" id="6618364at2759"/>
<dbReference type="SUPFAM" id="SSF51126">
    <property type="entry name" value="Pectin lyase-like"/>
    <property type="match status" value="1"/>
</dbReference>
<evidence type="ECO:0000256" key="17">
    <source>
        <dbReference type="ARBA" id="ARBA00034074"/>
    </source>
</evidence>
<evidence type="ECO:0000256" key="11">
    <source>
        <dbReference type="ARBA" id="ARBA00023136"/>
    </source>
</evidence>
<dbReference type="GO" id="GO:0007165">
    <property type="term" value="P:signal transduction"/>
    <property type="evidence" value="ECO:0007669"/>
    <property type="project" value="UniProtKB-KW"/>
</dbReference>
<evidence type="ECO:0000256" key="20">
    <source>
        <dbReference type="SAM" id="Phobius"/>
    </source>
</evidence>
<gene>
    <name evidence="21" type="ORF">GE061_016674</name>
</gene>
<evidence type="ECO:0000256" key="3">
    <source>
        <dbReference type="ARBA" id="ARBA00012736"/>
    </source>
</evidence>
<keyword evidence="11 20" id="KW-0472">Membrane</keyword>
<keyword evidence="10 20" id="KW-1133">Transmembrane helix</keyword>
<evidence type="ECO:0000256" key="15">
    <source>
        <dbReference type="ARBA" id="ARBA00023295"/>
    </source>
</evidence>